<comment type="caution">
    <text evidence="1">The sequence shown here is derived from an EMBL/GenBank/DDBJ whole genome shotgun (WGS) entry which is preliminary data.</text>
</comment>
<dbReference type="Proteomes" id="UP001148629">
    <property type="component" value="Unassembled WGS sequence"/>
</dbReference>
<evidence type="ECO:0000313" key="1">
    <source>
        <dbReference type="EMBL" id="KAJ3529776.1"/>
    </source>
</evidence>
<gene>
    <name evidence="1" type="ORF">NM208_g9607</name>
</gene>
<keyword evidence="2" id="KW-1185">Reference proteome</keyword>
<name>A0ACC1S101_9HYPO</name>
<organism evidence="1 2">
    <name type="scientific">Fusarium decemcellulare</name>
    <dbReference type="NCBI Taxonomy" id="57161"/>
    <lineage>
        <taxon>Eukaryota</taxon>
        <taxon>Fungi</taxon>
        <taxon>Dikarya</taxon>
        <taxon>Ascomycota</taxon>
        <taxon>Pezizomycotina</taxon>
        <taxon>Sordariomycetes</taxon>
        <taxon>Hypocreomycetidae</taxon>
        <taxon>Hypocreales</taxon>
        <taxon>Nectriaceae</taxon>
        <taxon>Fusarium</taxon>
        <taxon>Fusarium decemcellulare species complex</taxon>
    </lineage>
</organism>
<reference evidence="1" key="1">
    <citation type="submission" date="2022-08" db="EMBL/GenBank/DDBJ databases">
        <title>Genome Sequence of Fusarium decemcellulare.</title>
        <authorList>
            <person name="Buettner E."/>
        </authorList>
    </citation>
    <scope>NUCLEOTIDE SEQUENCE</scope>
    <source>
        <strain evidence="1">Babe19</strain>
    </source>
</reference>
<protein>
    <submittedName>
        <fullName evidence="1">Uncharacterized protein</fullName>
    </submittedName>
</protein>
<proteinExistence type="predicted"/>
<dbReference type="EMBL" id="JANRMS010001249">
    <property type="protein sequence ID" value="KAJ3529776.1"/>
    <property type="molecule type" value="Genomic_DNA"/>
</dbReference>
<accession>A0ACC1S101</accession>
<evidence type="ECO:0000313" key="2">
    <source>
        <dbReference type="Proteomes" id="UP001148629"/>
    </source>
</evidence>
<sequence length="178" mass="19195">MGATSLQKANCQLIRLSSYDSKNTIGSSPESDSNAEENPDGQPVLKLRHTGSKVWKDIRGAIKAIGRSSRSVIDGSGDWNMPPEHSSNTVAATQYAVQPDTRETHSKRTTKGTSAKELIRKLRLNPAALASNSTLLVRNPSRRARSSLRTLNNAQSSELDSPPSSGASVEQGNIKQEK</sequence>